<dbReference type="AlphaFoldDB" id="A0AAV5BHB9"/>
<gene>
    <name evidence="2" type="primary">ga00756</name>
    <name evidence="2" type="ORF">PR202_ga00756</name>
</gene>
<protein>
    <submittedName>
        <fullName evidence="2">Uncharacterized protein</fullName>
    </submittedName>
</protein>
<feature type="compositionally biased region" description="Pro residues" evidence="1">
    <location>
        <begin position="118"/>
        <end position="136"/>
    </location>
</feature>
<reference evidence="2" key="2">
    <citation type="submission" date="2021-12" db="EMBL/GenBank/DDBJ databases">
        <title>Resequencing data analysis of finger millet.</title>
        <authorList>
            <person name="Hatakeyama M."/>
            <person name="Aluri S."/>
            <person name="Balachadran M.T."/>
            <person name="Sivarajan S.R."/>
            <person name="Poveda L."/>
            <person name="Shimizu-Inatsugi R."/>
            <person name="Schlapbach R."/>
            <person name="Sreeman S.M."/>
            <person name="Shimizu K.K."/>
        </authorList>
    </citation>
    <scope>NUCLEOTIDE SEQUENCE</scope>
</reference>
<accession>A0AAV5BHB9</accession>
<dbReference type="Proteomes" id="UP001054889">
    <property type="component" value="Unassembled WGS sequence"/>
</dbReference>
<evidence type="ECO:0000313" key="3">
    <source>
        <dbReference type="Proteomes" id="UP001054889"/>
    </source>
</evidence>
<evidence type="ECO:0000313" key="2">
    <source>
        <dbReference type="EMBL" id="GJM85028.1"/>
    </source>
</evidence>
<name>A0AAV5BHB9_ELECO</name>
<organism evidence="2 3">
    <name type="scientific">Eleusine coracana subsp. coracana</name>
    <dbReference type="NCBI Taxonomy" id="191504"/>
    <lineage>
        <taxon>Eukaryota</taxon>
        <taxon>Viridiplantae</taxon>
        <taxon>Streptophyta</taxon>
        <taxon>Embryophyta</taxon>
        <taxon>Tracheophyta</taxon>
        <taxon>Spermatophyta</taxon>
        <taxon>Magnoliopsida</taxon>
        <taxon>Liliopsida</taxon>
        <taxon>Poales</taxon>
        <taxon>Poaceae</taxon>
        <taxon>PACMAD clade</taxon>
        <taxon>Chloridoideae</taxon>
        <taxon>Cynodonteae</taxon>
        <taxon>Eleusininae</taxon>
        <taxon>Eleusine</taxon>
    </lineage>
</organism>
<comment type="caution">
    <text evidence="2">The sequence shown here is derived from an EMBL/GenBank/DDBJ whole genome shotgun (WGS) entry which is preliminary data.</text>
</comment>
<feature type="region of interest" description="Disordered" evidence="1">
    <location>
        <begin position="49"/>
        <end position="231"/>
    </location>
</feature>
<proteinExistence type="predicted"/>
<reference evidence="2" key="1">
    <citation type="journal article" date="2018" name="DNA Res.">
        <title>Multiple hybrid de novo genome assembly of finger millet, an orphan allotetraploid crop.</title>
        <authorList>
            <person name="Hatakeyama M."/>
            <person name="Aluri S."/>
            <person name="Balachadran M.T."/>
            <person name="Sivarajan S.R."/>
            <person name="Patrignani A."/>
            <person name="Gruter S."/>
            <person name="Poveda L."/>
            <person name="Shimizu-Inatsugi R."/>
            <person name="Baeten J."/>
            <person name="Francoijs K.J."/>
            <person name="Nataraja K.N."/>
            <person name="Reddy Y.A.N."/>
            <person name="Phadnis S."/>
            <person name="Ravikumar R.L."/>
            <person name="Schlapbach R."/>
            <person name="Sreeman S.M."/>
            <person name="Shimizu K.K."/>
        </authorList>
    </citation>
    <scope>NUCLEOTIDE SEQUENCE</scope>
</reference>
<dbReference type="EMBL" id="BQKI01000001">
    <property type="protein sequence ID" value="GJM85028.1"/>
    <property type="molecule type" value="Genomic_DNA"/>
</dbReference>
<keyword evidence="3" id="KW-1185">Reference proteome</keyword>
<feature type="compositionally biased region" description="Basic residues" evidence="1">
    <location>
        <begin position="214"/>
        <end position="231"/>
    </location>
</feature>
<evidence type="ECO:0000256" key="1">
    <source>
        <dbReference type="SAM" id="MobiDB-lite"/>
    </source>
</evidence>
<feature type="compositionally biased region" description="Low complexity" evidence="1">
    <location>
        <begin position="60"/>
        <end position="74"/>
    </location>
</feature>
<feature type="compositionally biased region" description="Low complexity" evidence="1">
    <location>
        <begin position="178"/>
        <end position="205"/>
    </location>
</feature>
<sequence length="231" mass="24690">MKKQKCCSNNSPLRFPLLLHRVKTALRPLHGGISSPSSPAVRATNRRLPCLPLAPPPVPCSRARLPSRAPARVSGPSSSREPRLRTVELSRAASPRRLRVLPLPPKPPPSTRSHAPTRCPPPPPPSTAPGPPPPPRSSSARPLQRCSSPPAASLCRASGSPRAPLSVAERAAPPLVPSSPQRRSSACQRQARIRAAPPRASARPGSAPPPASARRGRAQKHRWPQRVRRIA</sequence>